<proteinExistence type="predicted"/>
<gene>
    <name evidence="1" type="ORF">RPERSI_LOCUS7415</name>
</gene>
<evidence type="ECO:0000313" key="1">
    <source>
        <dbReference type="EMBL" id="CAG8639309.1"/>
    </source>
</evidence>
<sequence length="65" mass="7337">MSYYYNHIQFDNVSVNMNTKKVNQYCTNNGVYFAKIFQTGLSSSVRKAGHSCTQLALIVDISLPI</sequence>
<protein>
    <submittedName>
        <fullName evidence="1">22646_t:CDS:1</fullName>
    </submittedName>
</protein>
<comment type="caution">
    <text evidence="1">The sequence shown here is derived from an EMBL/GenBank/DDBJ whole genome shotgun (WGS) entry which is preliminary data.</text>
</comment>
<organism evidence="1 2">
    <name type="scientific">Racocetra persica</name>
    <dbReference type="NCBI Taxonomy" id="160502"/>
    <lineage>
        <taxon>Eukaryota</taxon>
        <taxon>Fungi</taxon>
        <taxon>Fungi incertae sedis</taxon>
        <taxon>Mucoromycota</taxon>
        <taxon>Glomeromycotina</taxon>
        <taxon>Glomeromycetes</taxon>
        <taxon>Diversisporales</taxon>
        <taxon>Gigasporaceae</taxon>
        <taxon>Racocetra</taxon>
    </lineage>
</organism>
<evidence type="ECO:0000313" key="2">
    <source>
        <dbReference type="Proteomes" id="UP000789920"/>
    </source>
</evidence>
<keyword evidence="2" id="KW-1185">Reference proteome</keyword>
<dbReference type="EMBL" id="CAJVQC010012531">
    <property type="protein sequence ID" value="CAG8639309.1"/>
    <property type="molecule type" value="Genomic_DNA"/>
</dbReference>
<accession>A0ACA9N8L4</accession>
<dbReference type="Proteomes" id="UP000789920">
    <property type="component" value="Unassembled WGS sequence"/>
</dbReference>
<name>A0ACA9N8L4_9GLOM</name>
<reference evidence="1" key="1">
    <citation type="submission" date="2021-06" db="EMBL/GenBank/DDBJ databases">
        <authorList>
            <person name="Kallberg Y."/>
            <person name="Tangrot J."/>
            <person name="Rosling A."/>
        </authorList>
    </citation>
    <scope>NUCLEOTIDE SEQUENCE</scope>
    <source>
        <strain evidence="1">MA461A</strain>
    </source>
</reference>